<evidence type="ECO:0000256" key="5">
    <source>
        <dbReference type="ARBA" id="ARBA00022723"/>
    </source>
</evidence>
<keyword evidence="5 9" id="KW-0479">Metal-binding</keyword>
<dbReference type="STRING" id="1108050.A0A0B7FED3"/>
<dbReference type="AlphaFoldDB" id="A0A0B7FED3"/>
<dbReference type="InterPro" id="IPR002401">
    <property type="entry name" value="Cyt_P450_E_grp-I"/>
</dbReference>
<dbReference type="PANTHER" id="PTHR46300">
    <property type="entry name" value="P450, PUTATIVE (EUROFUNG)-RELATED-RELATED"/>
    <property type="match status" value="1"/>
</dbReference>
<sequence length="467" mass="52707">MRLLMSATNIPNEYSRWSKELGSDIISFSLPGQTIVVLNSINAAEDLLSKRSSIYSDRPRVGTTMATSERLAGWANSTGILPYGERWRTQRRMTHEALNKRASQDLWPVIVKNSRLALQKLLDNPDGFETHFRQMAGSSIIKVVYGYEATASNDILFETVSDAVDGFSRAIIVSNFYVNLVPWLQYIPAWFPGAQWKRKAIAWQWQKDQMLNVPYDWTRDKMAAGTAPPSMLRRLLSKDAENQSKKDEDIMRWATGTLFGAGNDTTVATSLIFIVAMAMHPEVQVKAQAEIDSVLRGSRLPDIDDKESMPYVQAIVKEVFRWRSVTPLGAAHASIEEDVYKGYRIPKGATIIANQWAISNDKMLYSSPERFNPDRFLDPSTPEAPVFGFGRRSCPGIHFAQAALFMVASGMLSCFDIRPKYDCKGHPIPLRADMKDNTLISQPNSFEVDIKPRSEKQEQLLRAWVDI</sequence>
<comment type="pathway">
    <text evidence="2">Secondary metabolite biosynthesis.</text>
</comment>
<evidence type="ECO:0000256" key="3">
    <source>
        <dbReference type="ARBA" id="ARBA00010617"/>
    </source>
</evidence>
<evidence type="ECO:0000256" key="1">
    <source>
        <dbReference type="ARBA" id="ARBA00001971"/>
    </source>
</evidence>
<dbReference type="InterPro" id="IPR017972">
    <property type="entry name" value="Cyt_P450_CS"/>
</dbReference>
<dbReference type="Gene3D" id="1.10.630.10">
    <property type="entry name" value="Cytochrome P450"/>
    <property type="match status" value="1"/>
</dbReference>
<keyword evidence="6 10" id="KW-0560">Oxidoreductase</keyword>
<dbReference type="Proteomes" id="UP000059188">
    <property type="component" value="Unassembled WGS sequence"/>
</dbReference>
<dbReference type="EMBL" id="LN679116">
    <property type="protein sequence ID" value="CEL54533.1"/>
    <property type="molecule type" value="Genomic_DNA"/>
</dbReference>
<keyword evidence="4 9" id="KW-0349">Heme</keyword>
<dbReference type="GO" id="GO:0004497">
    <property type="term" value="F:monooxygenase activity"/>
    <property type="evidence" value="ECO:0007669"/>
    <property type="project" value="UniProtKB-KW"/>
</dbReference>
<dbReference type="InterPro" id="IPR050364">
    <property type="entry name" value="Cytochrome_P450_fung"/>
</dbReference>
<dbReference type="GO" id="GO:0005506">
    <property type="term" value="F:iron ion binding"/>
    <property type="evidence" value="ECO:0007669"/>
    <property type="project" value="InterPro"/>
</dbReference>
<feature type="binding site" description="axial binding residue" evidence="9">
    <location>
        <position position="394"/>
    </location>
    <ligand>
        <name>heme</name>
        <dbReference type="ChEBI" id="CHEBI:30413"/>
    </ligand>
    <ligandPart>
        <name>Fe</name>
        <dbReference type="ChEBI" id="CHEBI:18248"/>
    </ligandPart>
</feature>
<dbReference type="PROSITE" id="PS00086">
    <property type="entry name" value="CYTOCHROME_P450"/>
    <property type="match status" value="1"/>
</dbReference>
<dbReference type="GO" id="GO:0016705">
    <property type="term" value="F:oxidoreductase activity, acting on paired donors, with incorporation or reduction of molecular oxygen"/>
    <property type="evidence" value="ECO:0007669"/>
    <property type="project" value="InterPro"/>
</dbReference>
<dbReference type="InterPro" id="IPR001128">
    <property type="entry name" value="Cyt_P450"/>
</dbReference>
<comment type="cofactor">
    <cofactor evidence="1 9">
        <name>heme</name>
        <dbReference type="ChEBI" id="CHEBI:30413"/>
    </cofactor>
</comment>
<keyword evidence="8 10" id="KW-0503">Monooxygenase</keyword>
<name>A0A0B7FED3_THACB</name>
<dbReference type="InterPro" id="IPR036396">
    <property type="entry name" value="Cyt_P450_sf"/>
</dbReference>
<dbReference type="OrthoDB" id="2789670at2759"/>
<accession>A0A0B7FED3</accession>
<evidence type="ECO:0000256" key="9">
    <source>
        <dbReference type="PIRSR" id="PIRSR602401-1"/>
    </source>
</evidence>
<evidence type="ECO:0000256" key="10">
    <source>
        <dbReference type="RuleBase" id="RU000461"/>
    </source>
</evidence>
<comment type="similarity">
    <text evidence="3 10">Belongs to the cytochrome P450 family.</text>
</comment>
<gene>
    <name evidence="11" type="ORF">RSOLAG1IB_07137</name>
</gene>
<evidence type="ECO:0000313" key="11">
    <source>
        <dbReference type="EMBL" id="CEL54533.1"/>
    </source>
</evidence>
<dbReference type="CDD" id="cd11065">
    <property type="entry name" value="CYP64-like"/>
    <property type="match status" value="1"/>
</dbReference>
<dbReference type="GO" id="GO:0020037">
    <property type="term" value="F:heme binding"/>
    <property type="evidence" value="ECO:0007669"/>
    <property type="project" value="InterPro"/>
</dbReference>
<evidence type="ECO:0000256" key="8">
    <source>
        <dbReference type="ARBA" id="ARBA00023033"/>
    </source>
</evidence>
<reference evidence="11 12" key="1">
    <citation type="submission" date="2014-11" db="EMBL/GenBank/DDBJ databases">
        <authorList>
            <person name="Wibberg Daniel"/>
        </authorList>
    </citation>
    <scope>NUCLEOTIDE SEQUENCE [LARGE SCALE GENOMIC DNA]</scope>
    <source>
        <strain evidence="11">Rhizoctonia solani AG1-IB 7/3/14</strain>
    </source>
</reference>
<dbReference type="PRINTS" id="PR00463">
    <property type="entry name" value="EP450I"/>
</dbReference>
<organism evidence="11 12">
    <name type="scientific">Thanatephorus cucumeris (strain AG1-IB / isolate 7/3/14)</name>
    <name type="common">Lettuce bottom rot fungus</name>
    <name type="synonym">Rhizoctonia solani</name>
    <dbReference type="NCBI Taxonomy" id="1108050"/>
    <lineage>
        <taxon>Eukaryota</taxon>
        <taxon>Fungi</taxon>
        <taxon>Dikarya</taxon>
        <taxon>Basidiomycota</taxon>
        <taxon>Agaricomycotina</taxon>
        <taxon>Agaricomycetes</taxon>
        <taxon>Cantharellales</taxon>
        <taxon>Ceratobasidiaceae</taxon>
        <taxon>Rhizoctonia</taxon>
        <taxon>Rhizoctonia solani AG-1</taxon>
    </lineage>
</organism>
<evidence type="ECO:0000256" key="6">
    <source>
        <dbReference type="ARBA" id="ARBA00023002"/>
    </source>
</evidence>
<evidence type="ECO:0000256" key="4">
    <source>
        <dbReference type="ARBA" id="ARBA00022617"/>
    </source>
</evidence>
<protein>
    <submittedName>
        <fullName evidence="11">O-methylsterigmatocystin oxidoreductase</fullName>
    </submittedName>
</protein>
<keyword evidence="7 9" id="KW-0408">Iron</keyword>
<keyword evidence="12" id="KW-1185">Reference proteome</keyword>
<evidence type="ECO:0000256" key="2">
    <source>
        <dbReference type="ARBA" id="ARBA00005179"/>
    </source>
</evidence>
<evidence type="ECO:0000256" key="7">
    <source>
        <dbReference type="ARBA" id="ARBA00023004"/>
    </source>
</evidence>
<dbReference type="Pfam" id="PF00067">
    <property type="entry name" value="p450"/>
    <property type="match status" value="1"/>
</dbReference>
<evidence type="ECO:0000313" key="12">
    <source>
        <dbReference type="Proteomes" id="UP000059188"/>
    </source>
</evidence>
<proteinExistence type="inferred from homology"/>
<dbReference type="PANTHER" id="PTHR46300:SF7">
    <property type="entry name" value="P450, PUTATIVE (EUROFUNG)-RELATED"/>
    <property type="match status" value="1"/>
</dbReference>
<dbReference type="SUPFAM" id="SSF48264">
    <property type="entry name" value="Cytochrome P450"/>
    <property type="match status" value="1"/>
</dbReference>